<feature type="coiled-coil region" evidence="2">
    <location>
        <begin position="408"/>
        <end position="471"/>
    </location>
</feature>
<dbReference type="EMBL" id="UYJE01004429">
    <property type="protein sequence ID" value="VDI27950.1"/>
    <property type="molecule type" value="Genomic_DNA"/>
</dbReference>
<comment type="caution">
    <text evidence="4">The sequence shown here is derived from an EMBL/GenBank/DDBJ whole genome shotgun (WGS) entry which is preliminary data.</text>
</comment>
<feature type="domain" description="COR" evidence="3">
    <location>
        <begin position="473"/>
        <end position="623"/>
    </location>
</feature>
<keyword evidence="5" id="KW-1185">Reference proteome</keyword>
<dbReference type="Pfam" id="PF08477">
    <property type="entry name" value="Roc"/>
    <property type="match status" value="2"/>
</dbReference>
<protein>
    <recommendedName>
        <fullName evidence="3">COR domain-containing protein</fullName>
    </recommendedName>
</protein>
<dbReference type="Gene3D" id="1.10.10.10">
    <property type="entry name" value="Winged helix-like DNA-binding domain superfamily/Winged helix DNA-binding domain"/>
    <property type="match status" value="1"/>
</dbReference>
<dbReference type="SUPFAM" id="SSF53067">
    <property type="entry name" value="Actin-like ATPase domain"/>
    <property type="match status" value="2"/>
</dbReference>
<name>A0A8B6E337_MYTGA</name>
<dbReference type="PANTHER" id="PTHR14187">
    <property type="entry name" value="ALPHA KINASE/ELONGATION FACTOR 2 KINASE"/>
    <property type="match status" value="1"/>
</dbReference>
<evidence type="ECO:0000256" key="1">
    <source>
        <dbReference type="ARBA" id="ARBA00022737"/>
    </source>
</evidence>
<gene>
    <name evidence="4" type="ORF">MGAL_10B004318</name>
</gene>
<dbReference type="Gene3D" id="3.40.50.300">
    <property type="entry name" value="P-loop containing nucleotide triphosphate hydrolases"/>
    <property type="match status" value="2"/>
</dbReference>
<reference evidence="4" key="1">
    <citation type="submission" date="2018-11" db="EMBL/GenBank/DDBJ databases">
        <authorList>
            <person name="Alioto T."/>
            <person name="Alioto T."/>
        </authorList>
    </citation>
    <scope>NUCLEOTIDE SEQUENCE</scope>
</reference>
<keyword evidence="2" id="KW-0175">Coiled coil</keyword>
<dbReference type="InterPro" id="IPR043129">
    <property type="entry name" value="ATPase_NBD"/>
</dbReference>
<evidence type="ECO:0000313" key="4">
    <source>
        <dbReference type="EMBL" id="VDI27950.1"/>
    </source>
</evidence>
<dbReference type="Proteomes" id="UP000596742">
    <property type="component" value="Unassembled WGS sequence"/>
</dbReference>
<dbReference type="Pfam" id="PF16095">
    <property type="entry name" value="COR-A"/>
    <property type="match status" value="1"/>
</dbReference>
<dbReference type="InterPro" id="IPR027417">
    <property type="entry name" value="P-loop_NTPase"/>
</dbReference>
<proteinExistence type="predicted"/>
<dbReference type="PROSITE" id="PS51419">
    <property type="entry name" value="RAB"/>
    <property type="match status" value="1"/>
</dbReference>
<feature type="non-terminal residue" evidence="4">
    <location>
        <position position="1"/>
    </location>
</feature>
<dbReference type="PANTHER" id="PTHR14187:SF5">
    <property type="entry name" value="HEAT SHOCK 70 KDA PROTEIN 12A"/>
    <property type="match status" value="1"/>
</dbReference>
<keyword evidence="1" id="KW-0677">Repeat</keyword>
<sequence>FAVGIYILQIFIRQWMQDCEDKKQLKDEDKHRYMELMQSEQKENRYFVRIMIVGRGRVGKTCLLKRLLKERITNDEQSTDGVDIVVQRCKININDGIWTIGKDMSTGMAERFQRAMVKNTNIENIPTIQNVSIENNSSIKELSTAVSDSYDKQSEASNTIETINEFTSPAENRNDLSDMNTISPSELVCSLETVHKVVASSKEKVNKELVSITETVNKELVSNDDTADALKTEGTDEKNMRTSANYTIHNIAKLDKNETKDDDYLTINNAIYNFDENEDENKPLSLIMPKDLMSSVLSKKSNSDTYSNQHALCSLWDFAGQKEFYATHQAFLTSGAVYLVVADIDDDISKRYVTQHFADYREVGGYVDFWFDTIHCHRTAEIPVNKPVNFHIDPPIFIVFTGKDKYEKEKLEKRMKVLQAQLGEVLGNQSKYHHLRDIFCVSNLKDPDDEFEKLREKISEAAQQMQNWGELMPLKWILLEHLIETNKKEKDFVILSDIVKLAKHPDIGMTDIKEAKVFLRFQHKVGNVIFFDDIPDFIILNPQWLVDAFRCLASDRILPSLQHCDDWKTFEQNGQISTYLITELFKSKGGSRFLSQRDNLLKVMEKFDILVKIGEACYIMPSMMPSVPFDTVCEKIGVKGPTCRRTSWLCLKFAFLPPAFFNHFYVWFIRRYKPMEVGNETKSLASLFRGIGVFDINKSKCEKLLITMSTDTIAIQLLSFSTEDKDLRKICSNIRVDLIKQTEVIKERYNLKISYALHFKCSKGDYHKDTLPFEYLKTVSEYSCTEHQMAHRSEEIYMAWMMNATAEKQTLVDEDKTNSRQDDLIPNKTIDRTKKMTDTFKEKTERLRLEQTNNREWFEQTSNRKRFGQTMKTERTYSHLCVVAIDIGTTYSGYAFSLANSYDCIRTCGWKRNNVISMKTPTSLLLDKHKLFMAFGYEAEDKYISTLATDYSDSDSDSDDDDSDSKDEYHYFNRFKMMLQPQTMNVNSTMKDQNGLQMKAIDIFSTAIKYMKVQANTHINRMSKLINKEDIQYVLTVPVTWNDQNKLFMRKAAEKAGIDSKDLMIASEPEAAAIWCNAVLTTWDNNLRKTALERIENGTKYVVVDLGGGTADITVHERQFDGSLEEVIPPSGGYWGGTSVDRAYLEFVNSIFTKKVIGELRLTEPEEYETLLHDFEVTKRTITTDYRTDIVITLPVSLLEITRKHCTSVPEAIQKSIYKESVSCRGHKLSVKPDIFRMLFQPTIDLIVKHLDKLFSHPKLSDLHHILMVGGFSECELVQTAIKQNFPKMKICIPDEAILAVLRGAVLFGYQPKRITGRILPKTYGIQSWSEWDAAVHLETKRVRIDGIDICKDVFYKFAVKGDKVKDGHSSRHIFQEMKTDETTLECTVYTSDDTNPMYVTDPSCKRLGNLVVLIPPLKKGETLEIEKTMIFDGNELIFRARNMKTGEICETQFELLL</sequence>
<dbReference type="InterPro" id="IPR036388">
    <property type="entry name" value="WH-like_DNA-bd_sf"/>
</dbReference>
<accession>A0A8B6E337</accession>
<dbReference type="Gene3D" id="3.30.420.40">
    <property type="match status" value="2"/>
</dbReference>
<evidence type="ECO:0000313" key="5">
    <source>
        <dbReference type="Proteomes" id="UP000596742"/>
    </source>
</evidence>
<evidence type="ECO:0000259" key="3">
    <source>
        <dbReference type="Pfam" id="PF16095"/>
    </source>
</evidence>
<evidence type="ECO:0000256" key="2">
    <source>
        <dbReference type="SAM" id="Coils"/>
    </source>
</evidence>
<dbReference type="InterPro" id="IPR032171">
    <property type="entry name" value="COR-A"/>
</dbReference>
<dbReference type="OrthoDB" id="5962960at2759"/>
<dbReference type="CDD" id="cd10229">
    <property type="entry name" value="ASKHA_NBD_HSP70_HSPA12"/>
    <property type="match status" value="1"/>
</dbReference>
<organism evidence="4 5">
    <name type="scientific">Mytilus galloprovincialis</name>
    <name type="common">Mediterranean mussel</name>
    <dbReference type="NCBI Taxonomy" id="29158"/>
    <lineage>
        <taxon>Eukaryota</taxon>
        <taxon>Metazoa</taxon>
        <taxon>Spiralia</taxon>
        <taxon>Lophotrochozoa</taxon>
        <taxon>Mollusca</taxon>
        <taxon>Bivalvia</taxon>
        <taxon>Autobranchia</taxon>
        <taxon>Pteriomorphia</taxon>
        <taxon>Mytilida</taxon>
        <taxon>Mytiloidea</taxon>
        <taxon>Mytilidae</taxon>
        <taxon>Mytilinae</taxon>
        <taxon>Mytilus</taxon>
    </lineage>
</organism>
<dbReference type="SUPFAM" id="SSF52540">
    <property type="entry name" value="P-loop containing nucleoside triphosphate hydrolases"/>
    <property type="match status" value="1"/>
</dbReference>
<dbReference type="Gene3D" id="3.30.70.1390">
    <property type="entry name" value="ROC domain from the Parkinson's disease-associated leucine-rich repeat kinase 2"/>
    <property type="match status" value="1"/>
</dbReference>